<dbReference type="AlphaFoldDB" id="A0A9E2NS18"/>
<dbReference type="EMBL" id="JAHLFG010000048">
    <property type="protein sequence ID" value="MBU3826746.1"/>
    <property type="molecule type" value="Genomic_DNA"/>
</dbReference>
<accession>A0A9E2NS18</accession>
<evidence type="ECO:0000313" key="1">
    <source>
        <dbReference type="EMBL" id="MBU3826746.1"/>
    </source>
</evidence>
<evidence type="ECO:0000313" key="2">
    <source>
        <dbReference type="Proteomes" id="UP000824150"/>
    </source>
</evidence>
<gene>
    <name evidence="1" type="ORF">IAA31_04570</name>
</gene>
<name>A0A9E2NS18_9GAMM</name>
<organism evidence="1 2">
    <name type="scientific">Candidatus Anaerobiospirillum merdipullorum</name>
    <dbReference type="NCBI Taxonomy" id="2838450"/>
    <lineage>
        <taxon>Bacteria</taxon>
        <taxon>Pseudomonadati</taxon>
        <taxon>Pseudomonadota</taxon>
        <taxon>Gammaproteobacteria</taxon>
        <taxon>Aeromonadales</taxon>
        <taxon>Succinivibrionaceae</taxon>
        <taxon>Anaerobiospirillum</taxon>
    </lineage>
</organism>
<protein>
    <submittedName>
        <fullName evidence="1">Uncharacterized protein</fullName>
    </submittedName>
</protein>
<sequence>MPKNVYNTAEPIGIFTFGEPYKEDDTMMLDVTVDVVALTDQTLRDFLDYCELAYNPQTSHIHAVYPQDIKTSELKAKFEEHGIKILGTKKITLHLLPSKFKNFTFGKDDFRMDLAAELKRPTDVNYSMMIQGITGIPFINDDIVAFCQDPSSFLPAQFAEYSQMREQERNSWRN</sequence>
<reference evidence="1" key="1">
    <citation type="journal article" date="2021" name="PeerJ">
        <title>Extensive microbial diversity within the chicken gut microbiome revealed by metagenomics and culture.</title>
        <authorList>
            <person name="Gilroy R."/>
            <person name="Ravi A."/>
            <person name="Getino M."/>
            <person name="Pursley I."/>
            <person name="Horton D.L."/>
            <person name="Alikhan N.F."/>
            <person name="Baker D."/>
            <person name="Gharbi K."/>
            <person name="Hall N."/>
            <person name="Watson M."/>
            <person name="Adriaenssens E.M."/>
            <person name="Foster-Nyarko E."/>
            <person name="Jarju S."/>
            <person name="Secka A."/>
            <person name="Antonio M."/>
            <person name="Oren A."/>
            <person name="Chaudhuri R.R."/>
            <person name="La Ragione R."/>
            <person name="Hildebrand F."/>
            <person name="Pallen M.J."/>
        </authorList>
    </citation>
    <scope>NUCLEOTIDE SEQUENCE</scope>
    <source>
        <strain evidence="1">687</strain>
    </source>
</reference>
<reference evidence="1" key="2">
    <citation type="submission" date="2021-04" db="EMBL/GenBank/DDBJ databases">
        <authorList>
            <person name="Gilroy R."/>
        </authorList>
    </citation>
    <scope>NUCLEOTIDE SEQUENCE</scope>
    <source>
        <strain evidence="1">687</strain>
    </source>
</reference>
<proteinExistence type="predicted"/>
<dbReference type="Proteomes" id="UP000824150">
    <property type="component" value="Unassembled WGS sequence"/>
</dbReference>
<comment type="caution">
    <text evidence="1">The sequence shown here is derived from an EMBL/GenBank/DDBJ whole genome shotgun (WGS) entry which is preliminary data.</text>
</comment>